<evidence type="ECO:0000313" key="1">
    <source>
        <dbReference type="EnsemblPlants" id="AET7Gv20552000.24"/>
    </source>
</evidence>
<dbReference type="InterPro" id="IPR045152">
    <property type="entry name" value="EDC4-like"/>
</dbReference>
<keyword evidence="2" id="KW-1185">Reference proteome</keyword>
<accession>A0A453RDX3</accession>
<name>A0A453RDX3_AEGTS</name>
<dbReference type="GO" id="GO:0000932">
    <property type="term" value="C:P-body"/>
    <property type="evidence" value="ECO:0007669"/>
    <property type="project" value="TreeGrafter"/>
</dbReference>
<reference evidence="1" key="5">
    <citation type="journal article" date="2021" name="G3 (Bethesda)">
        <title>Aegilops tauschii genome assembly Aet v5.0 features greater sequence contiguity and improved annotation.</title>
        <authorList>
            <person name="Wang L."/>
            <person name="Zhu T."/>
            <person name="Rodriguez J.C."/>
            <person name="Deal K.R."/>
            <person name="Dubcovsky J."/>
            <person name="McGuire P.E."/>
            <person name="Lux T."/>
            <person name="Spannagl M."/>
            <person name="Mayer K.F.X."/>
            <person name="Baldrich P."/>
            <person name="Meyers B.C."/>
            <person name="Huo N."/>
            <person name="Gu Y.Q."/>
            <person name="Zhou H."/>
            <person name="Devos K.M."/>
            <person name="Bennetzen J.L."/>
            <person name="Unver T."/>
            <person name="Budak H."/>
            <person name="Gulick P.J."/>
            <person name="Galiba G."/>
            <person name="Kalapos B."/>
            <person name="Nelson D.R."/>
            <person name="Li P."/>
            <person name="You F.M."/>
            <person name="Luo M.C."/>
            <person name="Dvorak J."/>
        </authorList>
    </citation>
    <scope>NUCLEOTIDE SEQUENCE [LARGE SCALE GENOMIC DNA]</scope>
    <source>
        <strain evidence="1">cv. AL8/78</strain>
    </source>
</reference>
<dbReference type="GO" id="GO:0031087">
    <property type="term" value="P:deadenylation-independent decapping of nuclear-transcribed mRNA"/>
    <property type="evidence" value="ECO:0007669"/>
    <property type="project" value="InterPro"/>
</dbReference>
<reference evidence="1" key="3">
    <citation type="journal article" date="2017" name="Nature">
        <title>Genome sequence of the progenitor of the wheat D genome Aegilops tauschii.</title>
        <authorList>
            <person name="Luo M.C."/>
            <person name="Gu Y.Q."/>
            <person name="Puiu D."/>
            <person name="Wang H."/>
            <person name="Twardziok S.O."/>
            <person name="Deal K.R."/>
            <person name="Huo N."/>
            <person name="Zhu T."/>
            <person name="Wang L."/>
            <person name="Wang Y."/>
            <person name="McGuire P.E."/>
            <person name="Liu S."/>
            <person name="Long H."/>
            <person name="Ramasamy R.K."/>
            <person name="Rodriguez J.C."/>
            <person name="Van S.L."/>
            <person name="Yuan L."/>
            <person name="Wang Z."/>
            <person name="Xia Z."/>
            <person name="Xiao L."/>
            <person name="Anderson O.D."/>
            <person name="Ouyang S."/>
            <person name="Liang Y."/>
            <person name="Zimin A.V."/>
            <person name="Pertea G."/>
            <person name="Qi P."/>
            <person name="Bennetzen J.L."/>
            <person name="Dai X."/>
            <person name="Dawson M.W."/>
            <person name="Muller H.G."/>
            <person name="Kugler K."/>
            <person name="Rivarola-Duarte L."/>
            <person name="Spannagl M."/>
            <person name="Mayer K.F.X."/>
            <person name="Lu F.H."/>
            <person name="Bevan M.W."/>
            <person name="Leroy P."/>
            <person name="Li P."/>
            <person name="You F.M."/>
            <person name="Sun Q."/>
            <person name="Liu Z."/>
            <person name="Lyons E."/>
            <person name="Wicker T."/>
            <person name="Salzberg S.L."/>
            <person name="Devos K.M."/>
            <person name="Dvorak J."/>
        </authorList>
    </citation>
    <scope>NUCLEOTIDE SEQUENCE [LARGE SCALE GENOMIC DNA]</scope>
    <source>
        <strain evidence="1">cv. AL8/78</strain>
    </source>
</reference>
<dbReference type="Proteomes" id="UP000015105">
    <property type="component" value="Chromosome 7D"/>
</dbReference>
<dbReference type="Gramene" id="AET7Gv20552000.24">
    <property type="protein sequence ID" value="AET7Gv20552000.24"/>
    <property type="gene ID" value="AET7Gv20552000"/>
</dbReference>
<reference evidence="2" key="1">
    <citation type="journal article" date="2014" name="Science">
        <title>Ancient hybridizations among the ancestral genomes of bread wheat.</title>
        <authorList>
            <consortium name="International Wheat Genome Sequencing Consortium,"/>
            <person name="Marcussen T."/>
            <person name="Sandve S.R."/>
            <person name="Heier L."/>
            <person name="Spannagl M."/>
            <person name="Pfeifer M."/>
            <person name="Jakobsen K.S."/>
            <person name="Wulff B.B."/>
            <person name="Steuernagel B."/>
            <person name="Mayer K.F."/>
            <person name="Olsen O.A."/>
        </authorList>
    </citation>
    <scope>NUCLEOTIDE SEQUENCE [LARGE SCALE GENOMIC DNA]</scope>
    <source>
        <strain evidence="2">cv. AL8/78</strain>
    </source>
</reference>
<organism evidence="1 2">
    <name type="scientific">Aegilops tauschii subsp. strangulata</name>
    <name type="common">Goatgrass</name>
    <dbReference type="NCBI Taxonomy" id="200361"/>
    <lineage>
        <taxon>Eukaryota</taxon>
        <taxon>Viridiplantae</taxon>
        <taxon>Streptophyta</taxon>
        <taxon>Embryophyta</taxon>
        <taxon>Tracheophyta</taxon>
        <taxon>Spermatophyta</taxon>
        <taxon>Magnoliopsida</taxon>
        <taxon>Liliopsida</taxon>
        <taxon>Poales</taxon>
        <taxon>Poaceae</taxon>
        <taxon>BOP clade</taxon>
        <taxon>Pooideae</taxon>
        <taxon>Triticodae</taxon>
        <taxon>Triticeae</taxon>
        <taxon>Triticinae</taxon>
        <taxon>Aegilops</taxon>
    </lineage>
</organism>
<proteinExistence type="predicted"/>
<dbReference type="PANTHER" id="PTHR15598">
    <property type="entry name" value="ENHANCER OF MRNA-DECAPPING PROTEIN 4"/>
    <property type="match status" value="1"/>
</dbReference>
<dbReference type="PANTHER" id="PTHR15598:SF8">
    <property type="entry name" value="OS06G0300800 PROTEIN"/>
    <property type="match status" value="1"/>
</dbReference>
<protein>
    <submittedName>
        <fullName evidence="1">Uncharacterized protein</fullName>
    </submittedName>
</protein>
<reference evidence="2" key="2">
    <citation type="journal article" date="2017" name="Nat. Plants">
        <title>The Aegilops tauschii genome reveals multiple impacts of transposons.</title>
        <authorList>
            <person name="Zhao G."/>
            <person name="Zou C."/>
            <person name="Li K."/>
            <person name="Wang K."/>
            <person name="Li T."/>
            <person name="Gao L."/>
            <person name="Zhang X."/>
            <person name="Wang H."/>
            <person name="Yang Z."/>
            <person name="Liu X."/>
            <person name="Jiang W."/>
            <person name="Mao L."/>
            <person name="Kong X."/>
            <person name="Jiao Y."/>
            <person name="Jia J."/>
        </authorList>
    </citation>
    <scope>NUCLEOTIDE SEQUENCE [LARGE SCALE GENOMIC DNA]</scope>
    <source>
        <strain evidence="2">cv. AL8/78</strain>
    </source>
</reference>
<dbReference type="EnsemblPlants" id="AET7Gv20552000.24">
    <property type="protein sequence ID" value="AET7Gv20552000.24"/>
    <property type="gene ID" value="AET7Gv20552000"/>
</dbReference>
<sequence length="98" mass="11133">ADVPLDPMKELTRLLSEQKIDEAFTMALQRSDVSMVSWLCSQVLATLQFFKCGWLIPHFLEQIKRCRHTNLHLIVSPSDAPMLSLHHGETLSSGHTTF</sequence>
<dbReference type="AlphaFoldDB" id="A0A453RDX3"/>
<evidence type="ECO:0000313" key="2">
    <source>
        <dbReference type="Proteomes" id="UP000015105"/>
    </source>
</evidence>
<reference evidence="1" key="4">
    <citation type="submission" date="2019-03" db="UniProtKB">
        <authorList>
            <consortium name="EnsemblPlants"/>
        </authorList>
    </citation>
    <scope>IDENTIFICATION</scope>
</reference>